<evidence type="ECO:0000256" key="1">
    <source>
        <dbReference type="ARBA" id="ARBA00007320"/>
    </source>
</evidence>
<dbReference type="AlphaFoldDB" id="A0A160TW14"/>
<dbReference type="Gene3D" id="3.100.10.10">
    <property type="match status" value="1"/>
</dbReference>
<comment type="similarity">
    <text evidence="1">Belongs to the universal ribosomal protein uL15 family.</text>
</comment>
<protein>
    <submittedName>
        <fullName evidence="6">LSU ribosomal protein L15p (L27Ae)</fullName>
    </submittedName>
</protein>
<dbReference type="PANTHER" id="PTHR12934">
    <property type="entry name" value="50S RIBOSOMAL PROTEIN L15"/>
    <property type="match status" value="1"/>
</dbReference>
<dbReference type="GO" id="GO:0022625">
    <property type="term" value="C:cytosolic large ribosomal subunit"/>
    <property type="evidence" value="ECO:0007669"/>
    <property type="project" value="TreeGrafter"/>
</dbReference>
<dbReference type="InterPro" id="IPR030878">
    <property type="entry name" value="Ribosomal_uL15"/>
</dbReference>
<feature type="region of interest" description="Disordered" evidence="4">
    <location>
        <begin position="1"/>
        <end position="66"/>
    </location>
</feature>
<dbReference type="PANTHER" id="PTHR12934:SF11">
    <property type="entry name" value="LARGE RIBOSOMAL SUBUNIT PROTEIN UL15M"/>
    <property type="match status" value="1"/>
</dbReference>
<sequence>MRLNELSPEVGSRSERKRVGRGPGSGLGRTAGRGFNGQKSRSGGSLPPGFEGGQMPLQRRVPKRGFRSLSRKRVAEVRLHELMRIESGEIDLASLKAAGVINHNAIRAKVIASGTIDKAVVLRGVSTTAGARIAIEKAGGRVEA</sequence>
<evidence type="ECO:0000256" key="3">
    <source>
        <dbReference type="ARBA" id="ARBA00023274"/>
    </source>
</evidence>
<evidence type="ECO:0000259" key="5">
    <source>
        <dbReference type="Pfam" id="PF00828"/>
    </source>
</evidence>
<dbReference type="GO" id="GO:0003735">
    <property type="term" value="F:structural constituent of ribosome"/>
    <property type="evidence" value="ECO:0007669"/>
    <property type="project" value="InterPro"/>
</dbReference>
<evidence type="ECO:0000313" key="6">
    <source>
        <dbReference type="EMBL" id="CUS52927.1"/>
    </source>
</evidence>
<feature type="domain" description="Large ribosomal subunit protein uL15/eL18" evidence="5">
    <location>
        <begin position="83"/>
        <end position="143"/>
    </location>
</feature>
<accession>A0A160TW14</accession>
<reference evidence="6" key="1">
    <citation type="submission" date="2015-10" db="EMBL/GenBank/DDBJ databases">
        <authorList>
            <person name="Gilbert D.G."/>
        </authorList>
    </citation>
    <scope>NUCLEOTIDE SEQUENCE</scope>
</reference>
<organism evidence="6">
    <name type="scientific">hydrothermal vent metagenome</name>
    <dbReference type="NCBI Taxonomy" id="652676"/>
    <lineage>
        <taxon>unclassified sequences</taxon>
        <taxon>metagenomes</taxon>
        <taxon>ecological metagenomes</taxon>
    </lineage>
</organism>
<dbReference type="NCBIfam" id="TIGR01071">
    <property type="entry name" value="rplO_bact"/>
    <property type="match status" value="1"/>
</dbReference>
<keyword evidence="3" id="KW-0687">Ribonucleoprotein</keyword>
<proteinExistence type="inferred from homology"/>
<dbReference type="InterPro" id="IPR005749">
    <property type="entry name" value="Ribosomal_uL15_bac-type"/>
</dbReference>
<dbReference type="InterPro" id="IPR021131">
    <property type="entry name" value="Ribosomal_uL15/eL18"/>
</dbReference>
<gene>
    <name evidence="6" type="ORF">MGWOODY_XGa1307</name>
</gene>
<dbReference type="InterPro" id="IPR036227">
    <property type="entry name" value="Ribosomal_uL15/eL18_sf"/>
</dbReference>
<feature type="compositionally biased region" description="Gly residues" evidence="4">
    <location>
        <begin position="21"/>
        <end position="35"/>
    </location>
</feature>
<dbReference type="HAMAP" id="MF_01341">
    <property type="entry name" value="Ribosomal_uL15"/>
    <property type="match status" value="1"/>
</dbReference>
<name>A0A160TW14_9ZZZZ</name>
<dbReference type="EMBL" id="CZRL01000092">
    <property type="protein sequence ID" value="CUS52927.1"/>
    <property type="molecule type" value="Genomic_DNA"/>
</dbReference>
<dbReference type="Pfam" id="PF00828">
    <property type="entry name" value="Ribosomal_L27A"/>
    <property type="match status" value="1"/>
</dbReference>
<dbReference type="GO" id="GO:0006412">
    <property type="term" value="P:translation"/>
    <property type="evidence" value="ECO:0007669"/>
    <property type="project" value="InterPro"/>
</dbReference>
<evidence type="ECO:0000256" key="4">
    <source>
        <dbReference type="SAM" id="MobiDB-lite"/>
    </source>
</evidence>
<evidence type="ECO:0000256" key="2">
    <source>
        <dbReference type="ARBA" id="ARBA00022980"/>
    </source>
</evidence>
<dbReference type="SUPFAM" id="SSF52080">
    <property type="entry name" value="Ribosomal proteins L15p and L18e"/>
    <property type="match status" value="1"/>
</dbReference>
<keyword evidence="2 6" id="KW-0689">Ribosomal protein</keyword>